<dbReference type="OrthoDB" id="20872at2759"/>
<evidence type="ECO:0000313" key="4">
    <source>
        <dbReference type="EMBL" id="EKX32398.1"/>
    </source>
</evidence>
<reference evidence="6" key="2">
    <citation type="submission" date="2012-11" db="EMBL/GenBank/DDBJ databases">
        <authorList>
            <person name="Kuo A."/>
            <person name="Curtis B.A."/>
            <person name="Tanifuji G."/>
            <person name="Burki F."/>
            <person name="Gruber A."/>
            <person name="Irimia M."/>
            <person name="Maruyama S."/>
            <person name="Arias M.C."/>
            <person name="Ball S.G."/>
            <person name="Gile G.H."/>
            <person name="Hirakawa Y."/>
            <person name="Hopkins J.F."/>
            <person name="Rensing S.A."/>
            <person name="Schmutz J."/>
            <person name="Symeonidi A."/>
            <person name="Elias M."/>
            <person name="Eveleigh R.J."/>
            <person name="Herman E.K."/>
            <person name="Klute M.J."/>
            <person name="Nakayama T."/>
            <person name="Obornik M."/>
            <person name="Reyes-Prieto A."/>
            <person name="Armbrust E.V."/>
            <person name="Aves S.J."/>
            <person name="Beiko R.G."/>
            <person name="Coutinho P."/>
            <person name="Dacks J.B."/>
            <person name="Durnford D.G."/>
            <person name="Fast N.M."/>
            <person name="Green B.R."/>
            <person name="Grisdale C."/>
            <person name="Hempe F."/>
            <person name="Henrissat B."/>
            <person name="Hoppner M.P."/>
            <person name="Ishida K.-I."/>
            <person name="Kim E."/>
            <person name="Koreny L."/>
            <person name="Kroth P.G."/>
            <person name="Liu Y."/>
            <person name="Malik S.-B."/>
            <person name="Maier U.G."/>
            <person name="McRose D."/>
            <person name="Mock T."/>
            <person name="Neilson J.A."/>
            <person name="Onodera N.T."/>
            <person name="Poole A.M."/>
            <person name="Pritham E.J."/>
            <person name="Richards T.A."/>
            <person name="Rocap G."/>
            <person name="Roy S.W."/>
            <person name="Sarai C."/>
            <person name="Schaack S."/>
            <person name="Shirato S."/>
            <person name="Slamovits C.H."/>
            <person name="Spencer D.F."/>
            <person name="Suzuki S."/>
            <person name="Worden A.Z."/>
            <person name="Zauner S."/>
            <person name="Barry K."/>
            <person name="Bell C."/>
            <person name="Bharti A.K."/>
            <person name="Crow J.A."/>
            <person name="Grimwood J."/>
            <person name="Kramer R."/>
            <person name="Lindquist E."/>
            <person name="Lucas S."/>
            <person name="Salamov A."/>
            <person name="McFadden G.I."/>
            <person name="Lane C.E."/>
            <person name="Keeling P.J."/>
            <person name="Gray M.W."/>
            <person name="Grigoriev I.V."/>
            <person name="Archibald J.M."/>
        </authorList>
    </citation>
    <scope>NUCLEOTIDE SEQUENCE</scope>
    <source>
        <strain evidence="6">CCMP2712</strain>
    </source>
</reference>
<dbReference type="PANTHER" id="PTHR24171">
    <property type="entry name" value="ANKYRIN REPEAT DOMAIN-CONTAINING PROTEIN 39-RELATED"/>
    <property type="match status" value="1"/>
</dbReference>
<organism evidence="4">
    <name type="scientific">Guillardia theta (strain CCMP2712)</name>
    <name type="common">Cryptophyte</name>
    <dbReference type="NCBI Taxonomy" id="905079"/>
    <lineage>
        <taxon>Eukaryota</taxon>
        <taxon>Cryptophyceae</taxon>
        <taxon>Pyrenomonadales</taxon>
        <taxon>Geminigeraceae</taxon>
        <taxon>Guillardia</taxon>
    </lineage>
</organism>
<evidence type="ECO:0000256" key="1">
    <source>
        <dbReference type="ARBA" id="ARBA00022737"/>
    </source>
</evidence>
<accession>L1I852</accession>
<dbReference type="OMA" id="CATQSTH"/>
<dbReference type="RefSeq" id="XP_005819378.1">
    <property type="nucleotide sequence ID" value="XM_005819321.1"/>
</dbReference>
<evidence type="ECO:0000313" key="5">
    <source>
        <dbReference type="EnsemblProtists" id="EKX32398"/>
    </source>
</evidence>
<dbReference type="GeneID" id="17289113"/>
<feature type="repeat" description="ANK" evidence="3">
    <location>
        <begin position="13"/>
        <end position="45"/>
    </location>
</feature>
<keyword evidence="6" id="KW-1185">Reference proteome</keyword>
<dbReference type="PaxDb" id="55529-EKX32398"/>
<dbReference type="STRING" id="905079.L1I852"/>
<dbReference type="InterPro" id="IPR002110">
    <property type="entry name" value="Ankyrin_rpt"/>
</dbReference>
<keyword evidence="2 3" id="KW-0040">ANK repeat</keyword>
<reference evidence="4 6" key="1">
    <citation type="journal article" date="2012" name="Nature">
        <title>Algal genomes reveal evolutionary mosaicism and the fate of nucleomorphs.</title>
        <authorList>
            <consortium name="DOE Joint Genome Institute"/>
            <person name="Curtis B.A."/>
            <person name="Tanifuji G."/>
            <person name="Burki F."/>
            <person name="Gruber A."/>
            <person name="Irimia M."/>
            <person name="Maruyama S."/>
            <person name="Arias M.C."/>
            <person name="Ball S.G."/>
            <person name="Gile G.H."/>
            <person name="Hirakawa Y."/>
            <person name="Hopkins J.F."/>
            <person name="Kuo A."/>
            <person name="Rensing S.A."/>
            <person name="Schmutz J."/>
            <person name="Symeonidi A."/>
            <person name="Elias M."/>
            <person name="Eveleigh R.J."/>
            <person name="Herman E.K."/>
            <person name="Klute M.J."/>
            <person name="Nakayama T."/>
            <person name="Obornik M."/>
            <person name="Reyes-Prieto A."/>
            <person name="Armbrust E.V."/>
            <person name="Aves S.J."/>
            <person name="Beiko R.G."/>
            <person name="Coutinho P."/>
            <person name="Dacks J.B."/>
            <person name="Durnford D.G."/>
            <person name="Fast N.M."/>
            <person name="Green B.R."/>
            <person name="Grisdale C.J."/>
            <person name="Hempel F."/>
            <person name="Henrissat B."/>
            <person name="Hoppner M.P."/>
            <person name="Ishida K."/>
            <person name="Kim E."/>
            <person name="Koreny L."/>
            <person name="Kroth P.G."/>
            <person name="Liu Y."/>
            <person name="Malik S.B."/>
            <person name="Maier U.G."/>
            <person name="McRose D."/>
            <person name="Mock T."/>
            <person name="Neilson J.A."/>
            <person name="Onodera N.T."/>
            <person name="Poole A.M."/>
            <person name="Pritham E.J."/>
            <person name="Richards T.A."/>
            <person name="Rocap G."/>
            <person name="Roy S.W."/>
            <person name="Sarai C."/>
            <person name="Schaack S."/>
            <person name="Shirato S."/>
            <person name="Slamovits C.H."/>
            <person name="Spencer D.F."/>
            <person name="Suzuki S."/>
            <person name="Worden A.Z."/>
            <person name="Zauner S."/>
            <person name="Barry K."/>
            <person name="Bell C."/>
            <person name="Bharti A.K."/>
            <person name="Crow J.A."/>
            <person name="Grimwood J."/>
            <person name="Kramer R."/>
            <person name="Lindquist E."/>
            <person name="Lucas S."/>
            <person name="Salamov A."/>
            <person name="McFadden G.I."/>
            <person name="Lane C.E."/>
            <person name="Keeling P.J."/>
            <person name="Gray M.W."/>
            <person name="Grigoriev I.V."/>
            <person name="Archibald J.M."/>
        </authorList>
    </citation>
    <scope>NUCLEOTIDE SEQUENCE</scope>
    <source>
        <strain evidence="4 6">CCMP2712</strain>
    </source>
</reference>
<name>L1I852_GUITC</name>
<dbReference type="SMART" id="SM00248">
    <property type="entry name" value="ANK"/>
    <property type="match status" value="2"/>
</dbReference>
<dbReference type="Gene3D" id="1.25.40.20">
    <property type="entry name" value="Ankyrin repeat-containing domain"/>
    <property type="match status" value="2"/>
</dbReference>
<dbReference type="EnsemblProtists" id="EKX32398">
    <property type="protein sequence ID" value="EKX32398"/>
    <property type="gene ID" value="GUITHDRAFT_82333"/>
</dbReference>
<dbReference type="Pfam" id="PF12796">
    <property type="entry name" value="Ank_2"/>
    <property type="match status" value="1"/>
</dbReference>
<protein>
    <submittedName>
        <fullName evidence="4 5">Uncharacterized protein</fullName>
    </submittedName>
</protein>
<dbReference type="PRINTS" id="PR01415">
    <property type="entry name" value="ANKYRIN"/>
</dbReference>
<feature type="non-terminal residue" evidence="4">
    <location>
        <position position="104"/>
    </location>
</feature>
<dbReference type="SUPFAM" id="SSF48403">
    <property type="entry name" value="Ankyrin repeat"/>
    <property type="match status" value="1"/>
</dbReference>
<keyword evidence="1" id="KW-0677">Repeat</keyword>
<dbReference type="HOGENOM" id="CLU_000134_45_5_1"/>
<dbReference type="PROSITE" id="PS50088">
    <property type="entry name" value="ANK_REPEAT"/>
    <property type="match status" value="2"/>
</dbReference>
<dbReference type="EMBL" id="JH993192">
    <property type="protein sequence ID" value="EKX32398.1"/>
    <property type="molecule type" value="Genomic_DNA"/>
</dbReference>
<dbReference type="eggNOG" id="KOG0504">
    <property type="taxonomic scope" value="Eukaryota"/>
</dbReference>
<gene>
    <name evidence="4" type="ORF">GUITHDRAFT_82333</name>
</gene>
<dbReference type="AlphaFoldDB" id="L1I852"/>
<sequence>MAKTESVDCSDREGWTALHKAAANGKADILRSLLAQGSNVNAQTKNGRTPLYLAAVDGNEECVMLLLANDADPGIKNEEGRAAGEVAKLFNHHAVLELIRGERK</sequence>
<evidence type="ECO:0000256" key="2">
    <source>
        <dbReference type="ARBA" id="ARBA00023043"/>
    </source>
</evidence>
<feature type="repeat" description="ANK" evidence="3">
    <location>
        <begin position="46"/>
        <end position="78"/>
    </location>
</feature>
<proteinExistence type="predicted"/>
<dbReference type="PROSITE" id="PS50297">
    <property type="entry name" value="ANK_REP_REGION"/>
    <property type="match status" value="2"/>
</dbReference>
<dbReference type="KEGG" id="gtt:GUITHDRAFT_82333"/>
<dbReference type="Proteomes" id="UP000011087">
    <property type="component" value="Unassembled WGS sequence"/>
</dbReference>
<evidence type="ECO:0000256" key="3">
    <source>
        <dbReference type="PROSITE-ProRule" id="PRU00023"/>
    </source>
</evidence>
<reference evidence="5" key="3">
    <citation type="submission" date="2015-06" db="UniProtKB">
        <authorList>
            <consortium name="EnsemblProtists"/>
        </authorList>
    </citation>
    <scope>IDENTIFICATION</scope>
</reference>
<dbReference type="InterPro" id="IPR036770">
    <property type="entry name" value="Ankyrin_rpt-contain_sf"/>
</dbReference>
<evidence type="ECO:0000313" key="6">
    <source>
        <dbReference type="Proteomes" id="UP000011087"/>
    </source>
</evidence>